<dbReference type="InterPro" id="IPR051087">
    <property type="entry name" value="Mitochondrial_ACSM"/>
</dbReference>
<gene>
    <name evidence="8" type="ORF">H9871_11960</name>
</gene>
<keyword evidence="4" id="KW-0067">ATP-binding</keyword>
<dbReference type="GO" id="GO:0004321">
    <property type="term" value="F:fatty-acyl-CoA synthase activity"/>
    <property type="evidence" value="ECO:0007669"/>
    <property type="project" value="TreeGrafter"/>
</dbReference>
<dbReference type="Gene3D" id="3.30.300.30">
    <property type="match status" value="1"/>
</dbReference>
<dbReference type="PANTHER" id="PTHR43605">
    <property type="entry name" value="ACYL-COENZYME A SYNTHETASE"/>
    <property type="match status" value="1"/>
</dbReference>
<dbReference type="PANTHER" id="PTHR43605:SF10">
    <property type="entry name" value="ACYL-COA SYNTHETASE MEDIUM CHAIN FAMILY MEMBER 3"/>
    <property type="match status" value="1"/>
</dbReference>
<dbReference type="Gene3D" id="3.40.50.12780">
    <property type="entry name" value="N-terminal domain of ligase-like"/>
    <property type="match status" value="1"/>
</dbReference>
<evidence type="ECO:0000256" key="4">
    <source>
        <dbReference type="ARBA" id="ARBA00022840"/>
    </source>
</evidence>
<feature type="non-terminal residue" evidence="8">
    <location>
        <position position="1"/>
    </location>
</feature>
<dbReference type="FunFam" id="3.30.300.30:FF:000028">
    <property type="entry name" value="AMP-dependent synthetase"/>
    <property type="match status" value="1"/>
</dbReference>
<feature type="region of interest" description="Disordered" evidence="5">
    <location>
        <begin position="329"/>
        <end position="352"/>
    </location>
</feature>
<reference evidence="8" key="1">
    <citation type="journal article" date="2021" name="PeerJ">
        <title>Extensive microbial diversity within the chicken gut microbiome revealed by metagenomics and culture.</title>
        <authorList>
            <person name="Gilroy R."/>
            <person name="Ravi A."/>
            <person name="Getino M."/>
            <person name="Pursley I."/>
            <person name="Horton D.L."/>
            <person name="Alikhan N.F."/>
            <person name="Baker D."/>
            <person name="Gharbi K."/>
            <person name="Hall N."/>
            <person name="Watson M."/>
            <person name="Adriaenssens E.M."/>
            <person name="Foster-Nyarko E."/>
            <person name="Jarju S."/>
            <person name="Secka A."/>
            <person name="Antonio M."/>
            <person name="Oren A."/>
            <person name="Chaudhuri R.R."/>
            <person name="La Ragione R."/>
            <person name="Hildebrand F."/>
            <person name="Pallen M.J."/>
        </authorList>
    </citation>
    <scope>NUCLEOTIDE SEQUENCE</scope>
    <source>
        <strain evidence="8">ChiHejej3B27-3195</strain>
    </source>
</reference>
<name>A0A9D1UV13_9MICC</name>
<comment type="similarity">
    <text evidence="1">Belongs to the ATP-dependent AMP-binding enzyme family.</text>
</comment>
<dbReference type="InterPro" id="IPR042099">
    <property type="entry name" value="ANL_N_sf"/>
</dbReference>
<organism evidence="8 9">
    <name type="scientific">Candidatus Nesterenkonia stercoripullorum</name>
    <dbReference type="NCBI Taxonomy" id="2838701"/>
    <lineage>
        <taxon>Bacteria</taxon>
        <taxon>Bacillati</taxon>
        <taxon>Actinomycetota</taxon>
        <taxon>Actinomycetes</taxon>
        <taxon>Micrococcales</taxon>
        <taxon>Micrococcaceae</taxon>
        <taxon>Nesterenkonia</taxon>
    </lineage>
</organism>
<evidence type="ECO:0000256" key="5">
    <source>
        <dbReference type="SAM" id="MobiDB-lite"/>
    </source>
</evidence>
<dbReference type="EMBL" id="DXGD01000444">
    <property type="protein sequence ID" value="HIX00842.1"/>
    <property type="molecule type" value="Genomic_DNA"/>
</dbReference>
<evidence type="ECO:0000313" key="8">
    <source>
        <dbReference type="EMBL" id="HIX00842.1"/>
    </source>
</evidence>
<evidence type="ECO:0000313" key="9">
    <source>
        <dbReference type="Proteomes" id="UP000824151"/>
    </source>
</evidence>
<feature type="domain" description="AMP-binding enzyme C-terminal" evidence="7">
    <location>
        <begin position="240"/>
        <end position="317"/>
    </location>
</feature>
<comment type="caution">
    <text evidence="8">The sequence shown here is derived from an EMBL/GenBank/DDBJ whole genome shotgun (WGS) entry which is preliminary data.</text>
</comment>
<dbReference type="InterPro" id="IPR025110">
    <property type="entry name" value="AMP-bd_C"/>
</dbReference>
<dbReference type="InterPro" id="IPR045851">
    <property type="entry name" value="AMP-bd_C_sf"/>
</dbReference>
<dbReference type="SUPFAM" id="SSF56801">
    <property type="entry name" value="Acetyl-CoA synthetase-like"/>
    <property type="match status" value="1"/>
</dbReference>
<dbReference type="GO" id="GO:0006633">
    <property type="term" value="P:fatty acid biosynthetic process"/>
    <property type="evidence" value="ECO:0007669"/>
    <property type="project" value="TreeGrafter"/>
</dbReference>
<feature type="domain" description="AMP-dependent synthetase/ligase" evidence="6">
    <location>
        <begin position="16"/>
        <end position="190"/>
    </location>
</feature>
<reference evidence="8" key="2">
    <citation type="submission" date="2021-04" db="EMBL/GenBank/DDBJ databases">
        <authorList>
            <person name="Gilroy R."/>
        </authorList>
    </citation>
    <scope>NUCLEOTIDE SEQUENCE</scope>
    <source>
        <strain evidence="8">ChiHejej3B27-3195</strain>
    </source>
</reference>
<accession>A0A9D1UV13</accession>
<keyword evidence="3" id="KW-0547">Nucleotide-binding</keyword>
<protein>
    <submittedName>
        <fullName evidence="8">AMP-binding protein</fullName>
    </submittedName>
</protein>
<dbReference type="InterPro" id="IPR000873">
    <property type="entry name" value="AMP-dep_synth/lig_dom"/>
</dbReference>
<dbReference type="GO" id="GO:0005524">
    <property type="term" value="F:ATP binding"/>
    <property type="evidence" value="ECO:0007669"/>
    <property type="project" value="UniProtKB-KW"/>
</dbReference>
<dbReference type="Pfam" id="PF13193">
    <property type="entry name" value="AMP-binding_C"/>
    <property type="match status" value="1"/>
</dbReference>
<dbReference type="GO" id="GO:0016405">
    <property type="term" value="F:CoA-ligase activity"/>
    <property type="evidence" value="ECO:0007669"/>
    <property type="project" value="UniProtKB-ARBA"/>
</dbReference>
<dbReference type="GO" id="GO:0015645">
    <property type="term" value="F:fatty acid ligase activity"/>
    <property type="evidence" value="ECO:0007669"/>
    <property type="project" value="TreeGrafter"/>
</dbReference>
<evidence type="ECO:0000256" key="3">
    <source>
        <dbReference type="ARBA" id="ARBA00022741"/>
    </source>
</evidence>
<dbReference type="AlphaFoldDB" id="A0A9D1UV13"/>
<keyword evidence="2" id="KW-0436">Ligase</keyword>
<dbReference type="GO" id="GO:0006637">
    <property type="term" value="P:acyl-CoA metabolic process"/>
    <property type="evidence" value="ECO:0007669"/>
    <property type="project" value="TreeGrafter"/>
</dbReference>
<sequence length="352" mass="38911">THTSYPVGHLSTLYWIGLEPGDVHMNVASPGWAKHAWSTFFAPWIAEATICVYNFARFDAADLMRVMDEAQVSSFCAPPTVWRMLIKADLTALKTPPKKTVSAGEPLNAEVIEQVHRGWGCTVRDGFGQTESTLQVANTPGQRVTFGAMGVPLPGYDVVVVDPTTGERADEGELCLSLDPRPVGLMRGYYGDEETNARVFRDGLYHTGDVVSRDERGTLTYVGRTDDVFKSSDYKISPFELESVLVEHPAVLEAAIVPSPDELRLSVPKAFVTLAAGWEPTPETARQLLSFAREKLPGYKRIRRIEFRDLPKTISGKIRRVELRDAEAQRVSHGDLAEGSGVDYSDSQLRGR</sequence>
<dbReference type="Pfam" id="PF00501">
    <property type="entry name" value="AMP-binding"/>
    <property type="match status" value="1"/>
</dbReference>
<proteinExistence type="inferred from homology"/>
<dbReference type="Proteomes" id="UP000824151">
    <property type="component" value="Unassembled WGS sequence"/>
</dbReference>
<evidence type="ECO:0000256" key="1">
    <source>
        <dbReference type="ARBA" id="ARBA00006432"/>
    </source>
</evidence>
<evidence type="ECO:0000259" key="6">
    <source>
        <dbReference type="Pfam" id="PF00501"/>
    </source>
</evidence>
<evidence type="ECO:0000259" key="7">
    <source>
        <dbReference type="Pfam" id="PF13193"/>
    </source>
</evidence>
<evidence type="ECO:0000256" key="2">
    <source>
        <dbReference type="ARBA" id="ARBA00022598"/>
    </source>
</evidence>